<evidence type="ECO:0000313" key="1">
    <source>
        <dbReference type="EMBL" id="KPV49965.1"/>
    </source>
</evidence>
<protein>
    <submittedName>
        <fullName evidence="1">Uncharacterized protein</fullName>
    </submittedName>
</protein>
<dbReference type="AlphaFoldDB" id="A0A0N8PRH8"/>
<name>A0A0N8PRH8_9CHLR</name>
<feature type="non-terminal residue" evidence="1">
    <location>
        <position position="100"/>
    </location>
</feature>
<keyword evidence="2" id="KW-1185">Reference proteome</keyword>
<comment type="caution">
    <text evidence="1">The sequence shown here is derived from an EMBL/GenBank/DDBJ whole genome shotgun (WGS) entry which is preliminary data.</text>
</comment>
<sequence length="100" mass="11241">MDYLDFDIDIERSGAAYRATFNSPAGQVTQDFVVPFTDQDLEIALLRFGRPQRGTRRIENAETEYARTFGSRLFAAVFDGEARACLRSSLDEAQRQNAGV</sequence>
<dbReference type="Proteomes" id="UP000050509">
    <property type="component" value="Unassembled WGS sequence"/>
</dbReference>
<accession>A0A0N8PRH8</accession>
<evidence type="ECO:0000313" key="2">
    <source>
        <dbReference type="Proteomes" id="UP000050509"/>
    </source>
</evidence>
<dbReference type="EMBL" id="LJCR01001651">
    <property type="protein sequence ID" value="KPV49965.1"/>
    <property type="molecule type" value="Genomic_DNA"/>
</dbReference>
<organism evidence="1 2">
    <name type="scientific">Kouleothrix aurantiaca</name>
    <dbReference type="NCBI Taxonomy" id="186479"/>
    <lineage>
        <taxon>Bacteria</taxon>
        <taxon>Bacillati</taxon>
        <taxon>Chloroflexota</taxon>
        <taxon>Chloroflexia</taxon>
        <taxon>Chloroflexales</taxon>
        <taxon>Roseiflexineae</taxon>
        <taxon>Roseiflexaceae</taxon>
        <taxon>Kouleothrix</taxon>
    </lineage>
</organism>
<reference evidence="1 2" key="1">
    <citation type="submission" date="2015-09" db="EMBL/GenBank/DDBJ databases">
        <title>Draft genome sequence of Kouleothrix aurantiaca JCM 19913.</title>
        <authorList>
            <person name="Hemp J."/>
        </authorList>
    </citation>
    <scope>NUCLEOTIDE SEQUENCE [LARGE SCALE GENOMIC DNA]</scope>
    <source>
        <strain evidence="1 2">COM-B</strain>
    </source>
</reference>
<gene>
    <name evidence="1" type="ORF">SE17_29660</name>
</gene>
<proteinExistence type="predicted"/>